<dbReference type="SUPFAM" id="SSF52540">
    <property type="entry name" value="P-loop containing nucleoside triphosphate hydrolases"/>
    <property type="match status" value="1"/>
</dbReference>
<evidence type="ECO:0000256" key="2">
    <source>
        <dbReference type="ARBA" id="ARBA00022741"/>
    </source>
</evidence>
<feature type="domain" description="AAA+ ATPase" evidence="4">
    <location>
        <begin position="101"/>
        <end position="255"/>
    </location>
</feature>
<evidence type="ECO:0000256" key="3">
    <source>
        <dbReference type="ARBA" id="ARBA00022840"/>
    </source>
</evidence>
<evidence type="ECO:0000313" key="5">
    <source>
        <dbReference type="EMBL" id="AKA21214.1"/>
    </source>
</evidence>
<evidence type="ECO:0000256" key="1">
    <source>
        <dbReference type="ARBA" id="ARBA00009417"/>
    </source>
</evidence>
<dbReference type="InterPro" id="IPR003593">
    <property type="entry name" value="AAA+_ATPase"/>
</dbReference>
<organism evidence="5">
    <name type="scientific">Vibrio cholerae O1</name>
    <dbReference type="NCBI Taxonomy" id="127906"/>
    <lineage>
        <taxon>Bacteria</taxon>
        <taxon>Pseudomonadati</taxon>
        <taxon>Pseudomonadota</taxon>
        <taxon>Gammaproteobacteria</taxon>
        <taxon>Vibrionales</taxon>
        <taxon>Vibrionaceae</taxon>
        <taxon>Vibrio</taxon>
    </lineage>
</organism>
<dbReference type="PANTHER" id="PTHR42759">
    <property type="entry name" value="MOXR FAMILY PROTEIN"/>
    <property type="match status" value="1"/>
</dbReference>
<dbReference type="CDD" id="cd00009">
    <property type="entry name" value="AAA"/>
    <property type="match status" value="1"/>
</dbReference>
<sequence length="358" mass="39267">MIERAELLHTQPYHNQHTTRRGLQSLLGHGASSKQMRFTMTEQSPFLVQVNQAFNVPAPDAFVLEGFSADTTHPNIPVRKDEYVFRKEDLRDVLAFLSNPDGDGLYITGPTGCGKTSLICQAASRLNWPVQQITAHGRLELSDLIGHHTLVNGNMTFVYGPLALAVKHGHLLIINEMDLAEPAELAGLNDILEGAPLVIAQNGGEIIMPHAKFRFIATGNSAGSGDQTGLYQGVLQQNLAFLDRFRIIEATYAEPSVEEAILENVAPGLPEVFRQKMVKVAGDIRRLFIGGADGGAELSITMSTRTLVRWAKLTLAFKGAPNAVEYALIRSLTARAELEQREAIHRIAADVFGDHWED</sequence>
<dbReference type="Pfam" id="PF08406">
    <property type="entry name" value="CbbQ_C"/>
    <property type="match status" value="1"/>
</dbReference>
<dbReference type="GO" id="GO:0005524">
    <property type="term" value="F:ATP binding"/>
    <property type="evidence" value="ECO:0007669"/>
    <property type="project" value="UniProtKB-KW"/>
</dbReference>
<protein>
    <recommendedName>
        <fullName evidence="4">AAA+ ATPase domain-containing protein</fullName>
    </recommendedName>
</protein>
<dbReference type="PANTHER" id="PTHR42759:SF1">
    <property type="entry name" value="MAGNESIUM-CHELATASE SUBUNIT CHLD"/>
    <property type="match status" value="1"/>
</dbReference>
<dbReference type="InterPro" id="IPR013615">
    <property type="entry name" value="CbbQ_C"/>
</dbReference>
<evidence type="ECO:0000259" key="4">
    <source>
        <dbReference type="SMART" id="SM00382"/>
    </source>
</evidence>
<dbReference type="InterPro" id="IPR050764">
    <property type="entry name" value="CbbQ/NirQ/NorQ/GpvN"/>
</dbReference>
<dbReference type="Gene3D" id="3.40.50.300">
    <property type="entry name" value="P-loop containing nucleotide triphosphate hydrolases"/>
    <property type="match status" value="1"/>
</dbReference>
<proteinExistence type="inferred from homology"/>
<comment type="similarity">
    <text evidence="1">Belongs to the CbbQ/NirQ/NorQ/GpvN family.</text>
</comment>
<dbReference type="GO" id="GO:0016887">
    <property type="term" value="F:ATP hydrolysis activity"/>
    <property type="evidence" value="ECO:0007669"/>
    <property type="project" value="InterPro"/>
</dbReference>
<keyword evidence="2" id="KW-0547">Nucleotide-binding</keyword>
<dbReference type="EMBL" id="KJ817376">
    <property type="protein sequence ID" value="AKA21214.1"/>
    <property type="molecule type" value="Genomic_DNA"/>
</dbReference>
<dbReference type="SMART" id="SM00382">
    <property type="entry name" value="AAA"/>
    <property type="match status" value="1"/>
</dbReference>
<dbReference type="InterPro" id="IPR011704">
    <property type="entry name" value="ATPase_dyneun-rel_AAA"/>
</dbReference>
<accession>A0A0D5XQ90</accession>
<dbReference type="AlphaFoldDB" id="A0A0D5XQ90"/>
<dbReference type="Pfam" id="PF07728">
    <property type="entry name" value="AAA_5"/>
    <property type="match status" value="1"/>
</dbReference>
<reference evidence="5" key="1">
    <citation type="submission" date="2014-05" db="EMBL/GenBank/DDBJ databases">
        <title>A SXT Element and IncC Mega-plasmid Coexisting in a Multidrug Resistant, Extended-Spectrum-beta-Lactamase-Producing Vibrio cholerae O1 El Tor Strain of China.</title>
        <authorList>
            <person name="Wang R."/>
            <person name="Li J."/>
            <person name="Kan B."/>
        </authorList>
    </citation>
    <scope>NUCLEOTIDE SEQUENCE</scope>
    <source>
        <strain evidence="5">ICDC-1307</strain>
    </source>
</reference>
<dbReference type="InterPro" id="IPR027417">
    <property type="entry name" value="P-loop_NTPase"/>
</dbReference>
<keyword evidence="3" id="KW-0067">ATP-binding</keyword>
<name>A0A0D5XQ90_VIBCL</name>